<gene>
    <name evidence="2" type="ORF">CLV57_0443</name>
</gene>
<feature type="transmembrane region" description="Helical" evidence="1">
    <location>
        <begin position="185"/>
        <end position="203"/>
    </location>
</feature>
<accession>A0A2H9VRL9</accession>
<proteinExistence type="predicted"/>
<feature type="transmembrane region" description="Helical" evidence="1">
    <location>
        <begin position="12"/>
        <end position="37"/>
    </location>
</feature>
<keyword evidence="3" id="KW-1185">Reference proteome</keyword>
<dbReference type="OrthoDB" id="894278at2"/>
<keyword evidence="1" id="KW-1133">Transmembrane helix</keyword>
<dbReference type="RefSeq" id="WP_100339721.1">
    <property type="nucleotide sequence ID" value="NZ_PGFJ01000001.1"/>
</dbReference>
<feature type="transmembrane region" description="Helical" evidence="1">
    <location>
        <begin position="154"/>
        <end position="173"/>
    </location>
</feature>
<feature type="transmembrane region" description="Helical" evidence="1">
    <location>
        <begin position="49"/>
        <end position="70"/>
    </location>
</feature>
<evidence type="ECO:0000313" key="3">
    <source>
        <dbReference type="Proteomes" id="UP000242687"/>
    </source>
</evidence>
<feature type="transmembrane region" description="Helical" evidence="1">
    <location>
        <begin position="91"/>
        <end position="108"/>
    </location>
</feature>
<keyword evidence="1" id="KW-0812">Transmembrane</keyword>
<protein>
    <submittedName>
        <fullName evidence="2">Uncharacterized protein</fullName>
    </submittedName>
</protein>
<organism evidence="2 3">
    <name type="scientific">Mucilaginibacter auburnensis</name>
    <dbReference type="NCBI Taxonomy" id="1457233"/>
    <lineage>
        <taxon>Bacteria</taxon>
        <taxon>Pseudomonadati</taxon>
        <taxon>Bacteroidota</taxon>
        <taxon>Sphingobacteriia</taxon>
        <taxon>Sphingobacteriales</taxon>
        <taxon>Sphingobacteriaceae</taxon>
        <taxon>Mucilaginibacter</taxon>
    </lineage>
</organism>
<dbReference type="AlphaFoldDB" id="A0A2H9VRL9"/>
<dbReference type="Proteomes" id="UP000242687">
    <property type="component" value="Unassembled WGS sequence"/>
</dbReference>
<name>A0A2H9VRL9_9SPHI</name>
<dbReference type="EMBL" id="PGFJ01000001">
    <property type="protein sequence ID" value="PJJ83461.1"/>
    <property type="molecule type" value="Genomic_DNA"/>
</dbReference>
<keyword evidence="1" id="KW-0472">Membrane</keyword>
<evidence type="ECO:0000256" key="1">
    <source>
        <dbReference type="SAM" id="Phobius"/>
    </source>
</evidence>
<reference evidence="2 3" key="1">
    <citation type="submission" date="2017-11" db="EMBL/GenBank/DDBJ databases">
        <title>Genomic Encyclopedia of Archaeal and Bacterial Type Strains, Phase II (KMG-II): From Individual Species to Whole Genera.</title>
        <authorList>
            <person name="Goeker M."/>
        </authorList>
    </citation>
    <scope>NUCLEOTIDE SEQUENCE [LARGE SCALE GENOMIC DNA]</scope>
    <source>
        <strain evidence="2 3">DSM 28175</strain>
    </source>
</reference>
<evidence type="ECO:0000313" key="2">
    <source>
        <dbReference type="EMBL" id="PJJ83461.1"/>
    </source>
</evidence>
<comment type="caution">
    <text evidence="2">The sequence shown here is derived from an EMBL/GenBank/DDBJ whole genome shotgun (WGS) entry which is preliminary data.</text>
</comment>
<sequence length="265" mass="30425">MNFELLSPRVKQAGYLLLMISAIGFFINTSGILMLIYPPKKFDNQFALASIGNSIALVLFALAIVFIVVGKAKKDYTSLSNRLLLPHYFKYAGYIYLFFTLIYAVTNYKHRYVRKEEWFTHVMIPSYQAGLTDEQNKVFNSMKDGGIVVHSNSIIITPFTMILPVGLLFLAFAKERVEDELISKYRTQSLQLAILLLFFIVLYQKFNVPEIKTLILTSKKGIGYFDIPGTTWRADVLINVVLIFSILRMEYMLRIKPLFSKHAES</sequence>